<keyword evidence="2" id="KW-1185">Reference proteome</keyword>
<reference evidence="2" key="2">
    <citation type="submission" date="2015-01" db="EMBL/GenBank/DDBJ databases">
        <title>Evolutionary Origins and Diversification of the Mycorrhizal Mutualists.</title>
        <authorList>
            <consortium name="DOE Joint Genome Institute"/>
            <consortium name="Mycorrhizal Genomics Consortium"/>
            <person name="Kohler A."/>
            <person name="Kuo A."/>
            <person name="Nagy L.G."/>
            <person name="Floudas D."/>
            <person name="Copeland A."/>
            <person name="Barry K.W."/>
            <person name="Cichocki N."/>
            <person name="Veneault-Fourrey C."/>
            <person name="LaButti K."/>
            <person name="Lindquist E.A."/>
            <person name="Lipzen A."/>
            <person name="Lundell T."/>
            <person name="Morin E."/>
            <person name="Murat C."/>
            <person name="Riley R."/>
            <person name="Ohm R."/>
            <person name="Sun H."/>
            <person name="Tunlid A."/>
            <person name="Henrissat B."/>
            <person name="Grigoriev I.V."/>
            <person name="Hibbett D.S."/>
            <person name="Martin F."/>
        </authorList>
    </citation>
    <scope>NUCLEOTIDE SEQUENCE [LARGE SCALE GENOMIC DNA]</scope>
    <source>
        <strain evidence="2">F 1598</strain>
    </source>
</reference>
<organism evidence="1 2">
    <name type="scientific">Piloderma croceum (strain F 1598)</name>
    <dbReference type="NCBI Taxonomy" id="765440"/>
    <lineage>
        <taxon>Eukaryota</taxon>
        <taxon>Fungi</taxon>
        <taxon>Dikarya</taxon>
        <taxon>Basidiomycota</taxon>
        <taxon>Agaricomycotina</taxon>
        <taxon>Agaricomycetes</taxon>
        <taxon>Agaricomycetidae</taxon>
        <taxon>Atheliales</taxon>
        <taxon>Atheliaceae</taxon>
        <taxon>Piloderma</taxon>
    </lineage>
</organism>
<evidence type="ECO:0000313" key="2">
    <source>
        <dbReference type="Proteomes" id="UP000054166"/>
    </source>
</evidence>
<dbReference type="EMBL" id="KN833034">
    <property type="protein sequence ID" value="KIM76497.1"/>
    <property type="molecule type" value="Genomic_DNA"/>
</dbReference>
<evidence type="ECO:0000313" key="1">
    <source>
        <dbReference type="EMBL" id="KIM76497.1"/>
    </source>
</evidence>
<sequence length="128" mass="13953">MRFIISSSSFVSAISSRLAASSFLFAASLSPRCLKVLFHHSFSPYLLIDAFPFPCLSLSRSCIEFGAMFCASAKTAASWEADMSACPSSIKCVMRQKSPCRFYNCPALTMTTRSFAGTESSFLSIPRA</sequence>
<protein>
    <submittedName>
        <fullName evidence="1">Uncharacterized protein</fullName>
    </submittedName>
</protein>
<accession>A0A0C3BGM2</accession>
<name>A0A0C3BGM2_PILCF</name>
<dbReference type="InParanoid" id="A0A0C3BGM2"/>
<gene>
    <name evidence="1" type="ORF">PILCRDRAFT_644860</name>
</gene>
<dbReference type="HOGENOM" id="CLU_1960407_0_0_1"/>
<dbReference type="Proteomes" id="UP000054166">
    <property type="component" value="Unassembled WGS sequence"/>
</dbReference>
<proteinExistence type="predicted"/>
<dbReference type="AlphaFoldDB" id="A0A0C3BGM2"/>
<reference evidence="1 2" key="1">
    <citation type="submission" date="2014-04" db="EMBL/GenBank/DDBJ databases">
        <authorList>
            <consortium name="DOE Joint Genome Institute"/>
            <person name="Kuo A."/>
            <person name="Tarkka M."/>
            <person name="Buscot F."/>
            <person name="Kohler A."/>
            <person name="Nagy L.G."/>
            <person name="Floudas D."/>
            <person name="Copeland A."/>
            <person name="Barry K.W."/>
            <person name="Cichocki N."/>
            <person name="Veneault-Fourrey C."/>
            <person name="LaButti K."/>
            <person name="Lindquist E.A."/>
            <person name="Lipzen A."/>
            <person name="Lundell T."/>
            <person name="Morin E."/>
            <person name="Murat C."/>
            <person name="Sun H."/>
            <person name="Tunlid A."/>
            <person name="Henrissat B."/>
            <person name="Grigoriev I.V."/>
            <person name="Hibbett D.S."/>
            <person name="Martin F."/>
            <person name="Nordberg H.P."/>
            <person name="Cantor M.N."/>
            <person name="Hua S.X."/>
        </authorList>
    </citation>
    <scope>NUCLEOTIDE SEQUENCE [LARGE SCALE GENOMIC DNA]</scope>
    <source>
        <strain evidence="1 2">F 1598</strain>
    </source>
</reference>